<reference evidence="2 3" key="1">
    <citation type="submission" date="2020-12" db="EMBL/GenBank/DDBJ databases">
        <title>Metabolic potential, ecology and presence of endohyphal bacteria is reflected in genomic diversity of Mucoromycotina.</title>
        <authorList>
            <person name="Muszewska A."/>
            <person name="Okrasinska A."/>
            <person name="Steczkiewicz K."/>
            <person name="Drgas O."/>
            <person name="Orlowska M."/>
            <person name="Perlinska-Lenart U."/>
            <person name="Aleksandrzak-Piekarczyk T."/>
            <person name="Szatraj K."/>
            <person name="Zielenkiewicz U."/>
            <person name="Pilsyk S."/>
            <person name="Malc E."/>
            <person name="Mieczkowski P."/>
            <person name="Kruszewska J.S."/>
            <person name="Biernat P."/>
            <person name="Pawlowska J."/>
        </authorList>
    </citation>
    <scope>NUCLEOTIDE SEQUENCE [LARGE SCALE GENOMIC DNA]</scope>
    <source>
        <strain evidence="2 3">CBS 142.35</strain>
    </source>
</reference>
<feature type="transmembrane region" description="Helical" evidence="1">
    <location>
        <begin position="67"/>
        <end position="89"/>
    </location>
</feature>
<comment type="caution">
    <text evidence="2">The sequence shown here is derived from an EMBL/GenBank/DDBJ whole genome shotgun (WGS) entry which is preliminary data.</text>
</comment>
<keyword evidence="1" id="KW-1133">Transmembrane helix</keyword>
<feature type="transmembrane region" description="Helical" evidence="1">
    <location>
        <begin position="175"/>
        <end position="199"/>
    </location>
</feature>
<gene>
    <name evidence="2" type="ORF">INT45_001750</name>
</gene>
<sequence>MTRAFFSDMFIPLQNCLFFEICRTLITKATKTNNQQDNHGETITNDNNNITTNSLPTRAKYAIYTIYVAYLYTVIFAIISIAYCVIFANSWSFTDVYTGPTVDPQVYDLAGFTQFGVWGYVVFIVAELILAYKQLRPCINILLGYAFVLVIENAGRTASGLIDMYGSCSGYSCTWISTLISFILQALLGLLGLIYVLYVSPRYLPSQPKQASNNPQQIFTYAPVTQQQQYYPSSQPAQMFTGAPATGSSTQVNQQLQYPIVQIPQHQFSQQGQYQQQQPIIVQLPITQQPVNQQYPIVQLQQQAATGYYNTNGNQ</sequence>
<evidence type="ECO:0000313" key="2">
    <source>
        <dbReference type="EMBL" id="KAG2223444.1"/>
    </source>
</evidence>
<keyword evidence="3" id="KW-1185">Reference proteome</keyword>
<dbReference type="EMBL" id="JAEPRB010000061">
    <property type="protein sequence ID" value="KAG2223444.1"/>
    <property type="molecule type" value="Genomic_DNA"/>
</dbReference>
<keyword evidence="1" id="KW-0812">Transmembrane</keyword>
<proteinExistence type="predicted"/>
<protein>
    <submittedName>
        <fullName evidence="2">Uncharacterized protein</fullName>
    </submittedName>
</protein>
<dbReference type="AlphaFoldDB" id="A0A8H7S651"/>
<feature type="transmembrane region" description="Helical" evidence="1">
    <location>
        <begin position="138"/>
        <end position="155"/>
    </location>
</feature>
<dbReference type="OrthoDB" id="2296221at2759"/>
<evidence type="ECO:0000313" key="3">
    <source>
        <dbReference type="Proteomes" id="UP000646827"/>
    </source>
</evidence>
<accession>A0A8H7S651</accession>
<dbReference type="Proteomes" id="UP000646827">
    <property type="component" value="Unassembled WGS sequence"/>
</dbReference>
<organism evidence="2 3">
    <name type="scientific">Circinella minor</name>
    <dbReference type="NCBI Taxonomy" id="1195481"/>
    <lineage>
        <taxon>Eukaryota</taxon>
        <taxon>Fungi</taxon>
        <taxon>Fungi incertae sedis</taxon>
        <taxon>Mucoromycota</taxon>
        <taxon>Mucoromycotina</taxon>
        <taxon>Mucoromycetes</taxon>
        <taxon>Mucorales</taxon>
        <taxon>Lichtheimiaceae</taxon>
        <taxon>Circinella</taxon>
    </lineage>
</organism>
<feature type="transmembrane region" description="Helical" evidence="1">
    <location>
        <begin position="109"/>
        <end position="131"/>
    </location>
</feature>
<keyword evidence="1" id="KW-0472">Membrane</keyword>
<name>A0A8H7S651_9FUNG</name>
<evidence type="ECO:0000256" key="1">
    <source>
        <dbReference type="SAM" id="Phobius"/>
    </source>
</evidence>